<dbReference type="RefSeq" id="WP_090897681.1">
    <property type="nucleotide sequence ID" value="NZ_CZPZ01000014.1"/>
</dbReference>
<dbReference type="GO" id="GO:0016746">
    <property type="term" value="F:acyltransferase activity"/>
    <property type="evidence" value="ECO:0007669"/>
    <property type="project" value="UniProtKB-KW"/>
</dbReference>
<keyword evidence="1" id="KW-1133">Transmembrane helix</keyword>
<proteinExistence type="predicted"/>
<evidence type="ECO:0000313" key="2">
    <source>
        <dbReference type="EMBL" id="CUS36213.1"/>
    </source>
</evidence>
<reference evidence="3" key="1">
    <citation type="submission" date="2015-10" db="EMBL/GenBank/DDBJ databases">
        <authorList>
            <person name="Luecker S."/>
            <person name="Luecker S."/>
        </authorList>
    </citation>
    <scope>NUCLEOTIDE SEQUENCE [LARGE SCALE GENOMIC DNA]</scope>
</reference>
<feature type="transmembrane region" description="Helical" evidence="1">
    <location>
        <begin position="70"/>
        <end position="91"/>
    </location>
</feature>
<keyword evidence="2" id="KW-0012">Acyltransferase</keyword>
<keyword evidence="1" id="KW-0472">Membrane</keyword>
<dbReference type="GO" id="GO:0009103">
    <property type="term" value="P:lipopolysaccharide biosynthetic process"/>
    <property type="evidence" value="ECO:0007669"/>
    <property type="project" value="TreeGrafter"/>
</dbReference>
<keyword evidence="2" id="KW-0808">Transferase</keyword>
<protein>
    <submittedName>
        <fullName evidence="2">Acyltransferase 3</fullName>
    </submittedName>
</protein>
<dbReference type="PANTHER" id="PTHR23028">
    <property type="entry name" value="ACETYLTRANSFERASE"/>
    <property type="match status" value="1"/>
</dbReference>
<feature type="transmembrane region" description="Helical" evidence="1">
    <location>
        <begin position="20"/>
        <end position="39"/>
    </location>
</feature>
<sequence>MGSLIAFYLDGKERDPFPSALQQILSLVGFGLIAGAALTLSKETPFPGFSALVPTVGAGLLIVFGSPETIVGRLLASRVFVGMGLVSYSAYLWHQPLLSFARHRSLTELDEMVIAGIIVLTFSLAYVTWRYIETPFRRGNIVPKRLLWRLSLASAVVIAVSTVGLQPVTVWRCKTNWRERWKRSGESIRVFLR</sequence>
<feature type="transmembrane region" description="Helical" evidence="1">
    <location>
        <begin position="112"/>
        <end position="132"/>
    </location>
</feature>
<feature type="transmembrane region" description="Helical" evidence="1">
    <location>
        <begin position="46"/>
        <end position="64"/>
    </location>
</feature>
<dbReference type="EMBL" id="CZPZ01000014">
    <property type="protein sequence ID" value="CUS36213.1"/>
    <property type="molecule type" value="Genomic_DNA"/>
</dbReference>
<gene>
    <name evidence="2" type="ORF">COMA2_210020</name>
</gene>
<accession>A0A0S4LFB7</accession>
<dbReference type="OrthoDB" id="9767863at2"/>
<feature type="transmembrane region" description="Helical" evidence="1">
    <location>
        <begin position="152"/>
        <end position="173"/>
    </location>
</feature>
<evidence type="ECO:0000313" key="3">
    <source>
        <dbReference type="Proteomes" id="UP000198736"/>
    </source>
</evidence>
<dbReference type="AlphaFoldDB" id="A0A0S4LFB7"/>
<dbReference type="Proteomes" id="UP000198736">
    <property type="component" value="Unassembled WGS sequence"/>
</dbReference>
<dbReference type="GO" id="GO:0016020">
    <property type="term" value="C:membrane"/>
    <property type="evidence" value="ECO:0007669"/>
    <property type="project" value="TreeGrafter"/>
</dbReference>
<keyword evidence="3" id="KW-1185">Reference proteome</keyword>
<organism evidence="2 3">
    <name type="scientific">Candidatus Nitrospira nitrificans</name>
    <dbReference type="NCBI Taxonomy" id="1742973"/>
    <lineage>
        <taxon>Bacteria</taxon>
        <taxon>Pseudomonadati</taxon>
        <taxon>Nitrospirota</taxon>
        <taxon>Nitrospiria</taxon>
        <taxon>Nitrospirales</taxon>
        <taxon>Nitrospiraceae</taxon>
        <taxon>Nitrospira</taxon>
    </lineage>
</organism>
<dbReference type="InterPro" id="IPR050879">
    <property type="entry name" value="Acyltransferase_3"/>
</dbReference>
<dbReference type="PANTHER" id="PTHR23028:SF53">
    <property type="entry name" value="ACYL_TRANSF_3 DOMAIN-CONTAINING PROTEIN"/>
    <property type="match status" value="1"/>
</dbReference>
<dbReference type="STRING" id="1742973.COMA2_210020"/>
<keyword evidence="1" id="KW-0812">Transmembrane</keyword>
<evidence type="ECO:0000256" key="1">
    <source>
        <dbReference type="SAM" id="Phobius"/>
    </source>
</evidence>
<name>A0A0S4LFB7_9BACT</name>